<name>A0AAD8V6C7_LOLMU</name>
<dbReference type="Proteomes" id="UP001231189">
    <property type="component" value="Unassembled WGS sequence"/>
</dbReference>
<dbReference type="InterPro" id="IPR043502">
    <property type="entry name" value="DNA/RNA_pol_sf"/>
</dbReference>
<feature type="compositionally biased region" description="Pro residues" evidence="1">
    <location>
        <begin position="83"/>
        <end position="109"/>
    </location>
</feature>
<dbReference type="AlphaFoldDB" id="A0AAD8V6C7"/>
<evidence type="ECO:0000256" key="1">
    <source>
        <dbReference type="SAM" id="MobiDB-lite"/>
    </source>
</evidence>
<evidence type="ECO:0000313" key="3">
    <source>
        <dbReference type="EMBL" id="KAK1594679.1"/>
    </source>
</evidence>
<sequence length="399" mass="42659">MVPGVDPPPAGPPAAVPSSSDSRHCLVVSAAPLSSGSGAASPPSGSPSSHVSGDPALRDARPDAACVALEPSSGAVPSLPGDAPCPPPLPGAAPSPPARATSPPPPPAAGPRLAHARTSLARARDIPPMSASHWIDLCTVTAARLRSGGPPRPHVARWVVRHFRHRASIDFTDTSAPVVKPGTIRTVLQLAVSRAWPVHQMDVSNAFLHGHLEEQVFCQQPTGFVDTTHPGHVCLLSRSLYGLKQAPRAWYQRIATFLHHLGFRSTRSDASLFFYSQGADTAYLLLYVDNIILTACTTDILRRLTDRLRAEFALKDLGPLHYFLGIEVVRRADGFFLHQRKYARELLDRAGMLNCKATATHVDTRSKLSATDGAPAPDASSYRSIVGAMQFLTLTRPEL</sequence>
<reference evidence="3" key="1">
    <citation type="submission" date="2023-07" db="EMBL/GenBank/DDBJ databases">
        <title>A chromosome-level genome assembly of Lolium multiflorum.</title>
        <authorList>
            <person name="Chen Y."/>
            <person name="Copetti D."/>
            <person name="Kolliker R."/>
            <person name="Studer B."/>
        </authorList>
    </citation>
    <scope>NUCLEOTIDE SEQUENCE</scope>
    <source>
        <strain evidence="3">02402/16</strain>
        <tissue evidence="3">Leaf</tissue>
    </source>
</reference>
<proteinExistence type="predicted"/>
<keyword evidence="4" id="KW-1185">Reference proteome</keyword>
<organism evidence="3 4">
    <name type="scientific">Lolium multiflorum</name>
    <name type="common">Italian ryegrass</name>
    <name type="synonym">Lolium perenne subsp. multiflorum</name>
    <dbReference type="NCBI Taxonomy" id="4521"/>
    <lineage>
        <taxon>Eukaryota</taxon>
        <taxon>Viridiplantae</taxon>
        <taxon>Streptophyta</taxon>
        <taxon>Embryophyta</taxon>
        <taxon>Tracheophyta</taxon>
        <taxon>Spermatophyta</taxon>
        <taxon>Magnoliopsida</taxon>
        <taxon>Liliopsida</taxon>
        <taxon>Poales</taxon>
        <taxon>Poaceae</taxon>
        <taxon>BOP clade</taxon>
        <taxon>Pooideae</taxon>
        <taxon>Poodae</taxon>
        <taxon>Poeae</taxon>
        <taxon>Poeae Chloroplast Group 2 (Poeae type)</taxon>
        <taxon>Loliodinae</taxon>
        <taxon>Loliinae</taxon>
        <taxon>Lolium</taxon>
    </lineage>
</organism>
<evidence type="ECO:0000259" key="2">
    <source>
        <dbReference type="Pfam" id="PF07727"/>
    </source>
</evidence>
<accession>A0AAD8V6C7</accession>
<gene>
    <name evidence="3" type="ORF">QYE76_008255</name>
</gene>
<evidence type="ECO:0000313" key="4">
    <source>
        <dbReference type="Proteomes" id="UP001231189"/>
    </source>
</evidence>
<feature type="region of interest" description="Disordered" evidence="1">
    <location>
        <begin position="1"/>
        <end position="114"/>
    </location>
</feature>
<dbReference type="Pfam" id="PF07727">
    <property type="entry name" value="RVT_2"/>
    <property type="match status" value="1"/>
</dbReference>
<dbReference type="InterPro" id="IPR013103">
    <property type="entry name" value="RVT_2"/>
</dbReference>
<protein>
    <recommendedName>
        <fullName evidence="2">Reverse transcriptase Ty1/copia-type domain-containing protein</fullName>
    </recommendedName>
</protein>
<comment type="caution">
    <text evidence="3">The sequence shown here is derived from an EMBL/GenBank/DDBJ whole genome shotgun (WGS) entry which is preliminary data.</text>
</comment>
<dbReference type="SUPFAM" id="SSF56672">
    <property type="entry name" value="DNA/RNA polymerases"/>
    <property type="match status" value="1"/>
</dbReference>
<feature type="compositionally biased region" description="Low complexity" evidence="1">
    <location>
        <begin position="27"/>
        <end position="55"/>
    </location>
</feature>
<feature type="domain" description="Reverse transcriptase Ty1/copia-type" evidence="2">
    <location>
        <begin position="154"/>
        <end position="361"/>
    </location>
</feature>
<feature type="compositionally biased region" description="Pro residues" evidence="1">
    <location>
        <begin position="1"/>
        <end position="15"/>
    </location>
</feature>
<dbReference type="EMBL" id="JAUUTY010000695">
    <property type="protein sequence ID" value="KAK1594679.1"/>
    <property type="molecule type" value="Genomic_DNA"/>
</dbReference>